<evidence type="ECO:0000313" key="2">
    <source>
        <dbReference type="EMBL" id="KLL10041.1"/>
    </source>
</evidence>
<reference evidence="2 3" key="1">
    <citation type="submission" date="2014-12" db="EMBL/GenBank/DDBJ databases">
        <title>Frankia sp. BMG5.1 draft genome.</title>
        <authorList>
            <person name="Gtari M."/>
            <person name="Ghodhbane-Gtari F."/>
            <person name="Nouioui I."/>
            <person name="Ktari A."/>
            <person name="Hezbri K."/>
            <person name="Mimouni W."/>
            <person name="Sbissi I."/>
            <person name="Ayari A."/>
            <person name="Yamanaka T."/>
            <person name="Normand P."/>
            <person name="Tisa L.S."/>
            <person name="Boudabous A."/>
        </authorList>
    </citation>
    <scope>NUCLEOTIDE SEQUENCE [LARGE SCALE GENOMIC DNA]</scope>
    <source>
        <strain evidence="2 3">BMG5.1</strain>
    </source>
</reference>
<dbReference type="EMBL" id="JWIO01000045">
    <property type="protein sequence ID" value="KLL10041.1"/>
    <property type="molecule type" value="Genomic_DNA"/>
</dbReference>
<accession>A0ABR5EZZ7</accession>
<evidence type="ECO:0008006" key="4">
    <source>
        <dbReference type="Google" id="ProtNLM"/>
    </source>
</evidence>
<dbReference type="RefSeq" id="WP_047224660.1">
    <property type="nucleotide sequence ID" value="NZ_JWIO01000045.1"/>
</dbReference>
<keyword evidence="1" id="KW-0812">Transmembrane</keyword>
<keyword evidence="3" id="KW-1185">Reference proteome</keyword>
<feature type="transmembrane region" description="Helical" evidence="1">
    <location>
        <begin position="6"/>
        <end position="28"/>
    </location>
</feature>
<evidence type="ECO:0000256" key="1">
    <source>
        <dbReference type="SAM" id="Phobius"/>
    </source>
</evidence>
<protein>
    <recommendedName>
        <fullName evidence="4">DUF3592 domain-containing protein</fullName>
    </recommendedName>
</protein>
<keyword evidence="1" id="KW-1133">Transmembrane helix</keyword>
<gene>
    <name evidence="2" type="ORF">FrCorBMG51_20545</name>
</gene>
<comment type="caution">
    <text evidence="2">The sequence shown here is derived from an EMBL/GenBank/DDBJ whole genome shotgun (WGS) entry which is preliminary data.</text>
</comment>
<name>A0ABR5EZZ7_9ACTN</name>
<dbReference type="Proteomes" id="UP000035425">
    <property type="component" value="Unassembled WGS sequence"/>
</dbReference>
<keyword evidence="1" id="KW-0472">Membrane</keyword>
<feature type="transmembrane region" description="Helical" evidence="1">
    <location>
        <begin position="119"/>
        <end position="143"/>
    </location>
</feature>
<sequence length="157" mass="17614">MGLILKILGCLFTIGFGALLIFSAIAGTKASLERVWLRIRGHYTTGTVVDVDVDEDPDRYTRYTPTVDFVTRSGDRRVERLLYPVGIQHDVGARIRILYRPHDLSHVVTPDFFQGFRSIIFLPFLAMSGFVFIGVGVVLLIGVDRVELWNGWVLSTG</sequence>
<evidence type="ECO:0000313" key="3">
    <source>
        <dbReference type="Proteomes" id="UP000035425"/>
    </source>
</evidence>
<proteinExistence type="predicted"/>
<organism evidence="2 3">
    <name type="scientific">Protofrankia coriariae</name>
    <dbReference type="NCBI Taxonomy" id="1562887"/>
    <lineage>
        <taxon>Bacteria</taxon>
        <taxon>Bacillati</taxon>
        <taxon>Actinomycetota</taxon>
        <taxon>Actinomycetes</taxon>
        <taxon>Frankiales</taxon>
        <taxon>Frankiaceae</taxon>
        <taxon>Protofrankia</taxon>
    </lineage>
</organism>